<name>A0A8J7FB53_9GAMM</name>
<dbReference type="EMBL" id="JADEYS010000014">
    <property type="protein sequence ID" value="MBE9398320.1"/>
    <property type="molecule type" value="Genomic_DNA"/>
</dbReference>
<evidence type="ECO:0000256" key="1">
    <source>
        <dbReference type="ARBA" id="ARBA00009437"/>
    </source>
</evidence>
<dbReference type="GO" id="GO:0003700">
    <property type="term" value="F:DNA-binding transcription factor activity"/>
    <property type="evidence" value="ECO:0007669"/>
    <property type="project" value="InterPro"/>
</dbReference>
<dbReference type="RefSeq" id="WP_193953957.1">
    <property type="nucleotide sequence ID" value="NZ_JADEYS010000014.1"/>
</dbReference>
<sequence>MKRTSLSGQIADIDLKLLRIFKTVVECGGFSAAEVELNIGRSAISRQMSDLETRLDMHLCQRGRSGFQLTDHGRLVYEATQELLVDLEKFRANVNAVHSRLIGELTLGLTDNMLTDSNSPVVNVLGAFHQQEPEVKINLQVAAPNEVERAVIEGRFNMGIVPQHHDLPGLTYYDLYDETSLFYCGRNHPLFDVPGDQLDIDTVSQHDFIAPGYTHSVMLKEQFPQLKASATSYQVEGIATLILSGQYIGFLPKHYASLWSDQQLMRALLPGILNYQVPFKIIVRRDSRPNLLREALLQAFKHPDTSTTGYA</sequence>
<evidence type="ECO:0000259" key="5">
    <source>
        <dbReference type="PROSITE" id="PS50931"/>
    </source>
</evidence>
<dbReference type="Pfam" id="PF00126">
    <property type="entry name" value="HTH_1"/>
    <property type="match status" value="1"/>
</dbReference>
<keyword evidence="2" id="KW-0805">Transcription regulation</keyword>
<dbReference type="PROSITE" id="PS50931">
    <property type="entry name" value="HTH_LYSR"/>
    <property type="match status" value="1"/>
</dbReference>
<dbReference type="Proteomes" id="UP000640333">
    <property type="component" value="Unassembled WGS sequence"/>
</dbReference>
<protein>
    <submittedName>
        <fullName evidence="6">LysR family transcriptional regulator</fullName>
    </submittedName>
</protein>
<dbReference type="SUPFAM" id="SSF46785">
    <property type="entry name" value="Winged helix' DNA-binding domain"/>
    <property type="match status" value="1"/>
</dbReference>
<keyword evidence="7" id="KW-1185">Reference proteome</keyword>
<feature type="domain" description="HTH lysR-type" evidence="5">
    <location>
        <begin position="13"/>
        <end position="70"/>
    </location>
</feature>
<dbReference type="AlphaFoldDB" id="A0A8J7FB53"/>
<dbReference type="InterPro" id="IPR036390">
    <property type="entry name" value="WH_DNA-bd_sf"/>
</dbReference>
<dbReference type="GO" id="GO:0000976">
    <property type="term" value="F:transcription cis-regulatory region binding"/>
    <property type="evidence" value="ECO:0007669"/>
    <property type="project" value="TreeGrafter"/>
</dbReference>
<keyword evidence="3" id="KW-0238">DNA-binding</keyword>
<keyword evidence="4" id="KW-0804">Transcription</keyword>
<dbReference type="Gene3D" id="1.10.10.10">
    <property type="entry name" value="Winged helix-like DNA-binding domain superfamily/Winged helix DNA-binding domain"/>
    <property type="match status" value="1"/>
</dbReference>
<dbReference type="InterPro" id="IPR036388">
    <property type="entry name" value="WH-like_DNA-bd_sf"/>
</dbReference>
<proteinExistence type="inferred from homology"/>
<dbReference type="InterPro" id="IPR000847">
    <property type="entry name" value="LysR_HTH_N"/>
</dbReference>
<dbReference type="CDD" id="cd05466">
    <property type="entry name" value="PBP2_LTTR_substrate"/>
    <property type="match status" value="1"/>
</dbReference>
<dbReference type="SUPFAM" id="SSF53850">
    <property type="entry name" value="Periplasmic binding protein-like II"/>
    <property type="match status" value="1"/>
</dbReference>
<dbReference type="Pfam" id="PF03466">
    <property type="entry name" value="LysR_substrate"/>
    <property type="match status" value="1"/>
</dbReference>
<dbReference type="Gene3D" id="3.40.190.290">
    <property type="match status" value="1"/>
</dbReference>
<comment type="caution">
    <text evidence="6">The sequence shown here is derived from an EMBL/GenBank/DDBJ whole genome shotgun (WGS) entry which is preliminary data.</text>
</comment>
<evidence type="ECO:0000256" key="4">
    <source>
        <dbReference type="ARBA" id="ARBA00023163"/>
    </source>
</evidence>
<gene>
    <name evidence="6" type="ORF">IOQ59_13745</name>
</gene>
<evidence type="ECO:0000313" key="6">
    <source>
        <dbReference type="EMBL" id="MBE9398320.1"/>
    </source>
</evidence>
<accession>A0A8J7FB53</accession>
<evidence type="ECO:0000313" key="7">
    <source>
        <dbReference type="Proteomes" id="UP000640333"/>
    </source>
</evidence>
<evidence type="ECO:0000256" key="2">
    <source>
        <dbReference type="ARBA" id="ARBA00023015"/>
    </source>
</evidence>
<organism evidence="6 7">
    <name type="scientific">Pontibacterium sinense</name>
    <dbReference type="NCBI Taxonomy" id="2781979"/>
    <lineage>
        <taxon>Bacteria</taxon>
        <taxon>Pseudomonadati</taxon>
        <taxon>Pseudomonadota</taxon>
        <taxon>Gammaproteobacteria</taxon>
        <taxon>Oceanospirillales</taxon>
        <taxon>Oceanospirillaceae</taxon>
        <taxon>Pontibacterium</taxon>
    </lineage>
</organism>
<dbReference type="InterPro" id="IPR005119">
    <property type="entry name" value="LysR_subst-bd"/>
</dbReference>
<dbReference type="PANTHER" id="PTHR30126">
    <property type="entry name" value="HTH-TYPE TRANSCRIPTIONAL REGULATOR"/>
    <property type="match status" value="1"/>
</dbReference>
<reference evidence="6" key="1">
    <citation type="submission" date="2020-10" db="EMBL/GenBank/DDBJ databases">
        <title>Bacterium isolated from coastal waters sediment.</title>
        <authorList>
            <person name="Chen R.-J."/>
            <person name="Lu D.-C."/>
            <person name="Zhu K.-L."/>
            <person name="Du Z.-J."/>
        </authorList>
    </citation>
    <scope>NUCLEOTIDE SEQUENCE</scope>
    <source>
        <strain evidence="6">N1Y112</strain>
    </source>
</reference>
<evidence type="ECO:0000256" key="3">
    <source>
        <dbReference type="ARBA" id="ARBA00023125"/>
    </source>
</evidence>
<dbReference type="PANTHER" id="PTHR30126:SF98">
    <property type="entry name" value="HTH-TYPE TRANSCRIPTIONAL ACTIVATOR BAUR"/>
    <property type="match status" value="1"/>
</dbReference>
<comment type="similarity">
    <text evidence="1">Belongs to the LysR transcriptional regulatory family.</text>
</comment>